<sequence length="102" mass="11449">MPHPRFTMRWSIRSLMFYTASLAAVLMFTQIRAEFAAFILLSTFCTLNFLLPVSLWRHMTYGALLGIVAVILVMMIYVKLHAGVAVASNYQESQAIDAAMEG</sequence>
<keyword evidence="1" id="KW-1133">Transmembrane helix</keyword>
<evidence type="ECO:0000313" key="3">
    <source>
        <dbReference type="Proteomes" id="UP000326837"/>
    </source>
</evidence>
<evidence type="ECO:0000313" key="2">
    <source>
        <dbReference type="EMBL" id="BBO35711.1"/>
    </source>
</evidence>
<organism evidence="2 3">
    <name type="scientific">Lacipirellula parvula</name>
    <dbReference type="NCBI Taxonomy" id="2650471"/>
    <lineage>
        <taxon>Bacteria</taxon>
        <taxon>Pseudomonadati</taxon>
        <taxon>Planctomycetota</taxon>
        <taxon>Planctomycetia</taxon>
        <taxon>Pirellulales</taxon>
        <taxon>Lacipirellulaceae</taxon>
        <taxon>Lacipirellula</taxon>
    </lineage>
</organism>
<dbReference type="EMBL" id="AP021861">
    <property type="protein sequence ID" value="BBO35711.1"/>
    <property type="molecule type" value="Genomic_DNA"/>
</dbReference>
<protein>
    <submittedName>
        <fullName evidence="2">Uncharacterized protein</fullName>
    </submittedName>
</protein>
<evidence type="ECO:0000256" key="1">
    <source>
        <dbReference type="SAM" id="Phobius"/>
    </source>
</evidence>
<dbReference type="Proteomes" id="UP000326837">
    <property type="component" value="Chromosome"/>
</dbReference>
<proteinExistence type="predicted"/>
<keyword evidence="3" id="KW-1185">Reference proteome</keyword>
<feature type="transmembrane region" description="Helical" evidence="1">
    <location>
        <begin position="35"/>
        <end position="53"/>
    </location>
</feature>
<reference evidence="3" key="1">
    <citation type="submission" date="2019-10" db="EMBL/GenBank/DDBJ databases">
        <title>Lacipirellula parvula gen. nov., sp. nov., representing a lineage of planctomycetes widespread in freshwater anoxic habitats, and description of the family Lacipirellulaceae.</title>
        <authorList>
            <person name="Dedysh S.N."/>
            <person name="Kulichevskaya I.S."/>
            <person name="Beletsky A.V."/>
            <person name="Rakitin A.L."/>
            <person name="Mardanov A.V."/>
            <person name="Ivanova A.A."/>
            <person name="Saltykova V.X."/>
            <person name="Rijpstra W.I.C."/>
            <person name="Sinninghe Damste J.S."/>
            <person name="Ravin N.V."/>
        </authorList>
    </citation>
    <scope>NUCLEOTIDE SEQUENCE [LARGE SCALE GENOMIC DNA]</scope>
    <source>
        <strain evidence="3">PX69</strain>
    </source>
</reference>
<name>A0A5K7XKK3_9BACT</name>
<dbReference type="AlphaFoldDB" id="A0A5K7XKK3"/>
<feature type="transmembrane region" description="Helical" evidence="1">
    <location>
        <begin position="12"/>
        <end position="29"/>
    </location>
</feature>
<dbReference type="KEGG" id="lpav:PLANPX_5323"/>
<keyword evidence="1" id="KW-0812">Transmembrane</keyword>
<gene>
    <name evidence="2" type="ORF">PLANPX_5323</name>
</gene>
<keyword evidence="1" id="KW-0472">Membrane</keyword>
<accession>A0A5K7XKK3</accession>
<feature type="transmembrane region" description="Helical" evidence="1">
    <location>
        <begin position="60"/>
        <end position="78"/>
    </location>
</feature>